<dbReference type="VEuPathDB" id="VectorBase:GPPI028320"/>
<name>A0A1B0BFF7_9MUSC</name>
<dbReference type="EMBL" id="JXJN01013426">
    <property type="status" value="NOT_ANNOTATED_CDS"/>
    <property type="molecule type" value="Genomic_DNA"/>
</dbReference>
<evidence type="ECO:0000259" key="1">
    <source>
        <dbReference type="Pfam" id="PF00646"/>
    </source>
</evidence>
<proteinExistence type="predicted"/>
<accession>A0A1B0BFF7</accession>
<sequence length="319" mass="37523">MEVTNLVDKIDEDIVSNQRCEKKLFDLNEDCLREIFQYLNLAEQNRIRKLCPLFDGIVKSLWENRKNVKNLKNLILDMGLFQETFQHSVEEFQNYLSSVSDVPIDVQFNGGIWFRENGVHKQELLSNVIRKIKFPNVQTLSFMGFKEDMILLKSFPNLKKLRLTVCNMDLPQWNSYYNHHRLNSVGLCERLEEILIHYISARQDDAFFEDLASILKDRVYSFAGPFYMINSCRLYNLQMLTVYLDEKEKIFQLLNLIKISKALEVLEIHGVALCATFLSELENILASTRTLKQPLIVNITRRNYEGLQLITVSYLQYLR</sequence>
<keyword evidence="3" id="KW-1185">Reference proteome</keyword>
<protein>
    <recommendedName>
        <fullName evidence="1">F-box domain-containing protein</fullName>
    </recommendedName>
</protein>
<dbReference type="InterPro" id="IPR001810">
    <property type="entry name" value="F-box_dom"/>
</dbReference>
<evidence type="ECO:0000313" key="3">
    <source>
        <dbReference type="Proteomes" id="UP000092460"/>
    </source>
</evidence>
<evidence type="ECO:0000313" key="2">
    <source>
        <dbReference type="EnsemblMetazoa" id="GPPI028320-PA"/>
    </source>
</evidence>
<reference evidence="2" key="2">
    <citation type="submission" date="2020-05" db="UniProtKB">
        <authorList>
            <consortium name="EnsemblMetazoa"/>
        </authorList>
    </citation>
    <scope>IDENTIFICATION</scope>
    <source>
        <strain evidence="2">IAEA</strain>
    </source>
</reference>
<dbReference type="EnsemblMetazoa" id="GPPI028320-RA">
    <property type="protein sequence ID" value="GPPI028320-PA"/>
    <property type="gene ID" value="GPPI028320"/>
</dbReference>
<dbReference type="AlphaFoldDB" id="A0A1B0BFF7"/>
<feature type="domain" description="F-box" evidence="1">
    <location>
        <begin position="24"/>
        <end position="61"/>
    </location>
</feature>
<reference evidence="3" key="1">
    <citation type="submission" date="2015-01" db="EMBL/GenBank/DDBJ databases">
        <authorList>
            <person name="Aksoy S."/>
            <person name="Warren W."/>
            <person name="Wilson R.K."/>
        </authorList>
    </citation>
    <scope>NUCLEOTIDE SEQUENCE [LARGE SCALE GENOMIC DNA]</scope>
    <source>
        <strain evidence="3">IAEA</strain>
    </source>
</reference>
<organism evidence="2 3">
    <name type="scientific">Glossina palpalis gambiensis</name>
    <dbReference type="NCBI Taxonomy" id="67801"/>
    <lineage>
        <taxon>Eukaryota</taxon>
        <taxon>Metazoa</taxon>
        <taxon>Ecdysozoa</taxon>
        <taxon>Arthropoda</taxon>
        <taxon>Hexapoda</taxon>
        <taxon>Insecta</taxon>
        <taxon>Pterygota</taxon>
        <taxon>Neoptera</taxon>
        <taxon>Endopterygota</taxon>
        <taxon>Diptera</taxon>
        <taxon>Brachycera</taxon>
        <taxon>Muscomorpha</taxon>
        <taxon>Hippoboscoidea</taxon>
        <taxon>Glossinidae</taxon>
        <taxon>Glossina</taxon>
    </lineage>
</organism>
<dbReference type="Proteomes" id="UP000092460">
    <property type="component" value="Unassembled WGS sequence"/>
</dbReference>
<dbReference type="Pfam" id="PF00646">
    <property type="entry name" value="F-box"/>
    <property type="match status" value="1"/>
</dbReference>